<keyword evidence="1" id="KW-0862">Zinc</keyword>
<evidence type="ECO:0000313" key="5">
    <source>
        <dbReference type="EMBL" id="TBU34022.1"/>
    </source>
</evidence>
<proteinExistence type="predicted"/>
<evidence type="ECO:0000256" key="1">
    <source>
        <dbReference type="PROSITE-ProRule" id="PRU00175"/>
    </source>
</evidence>
<dbReference type="Pfam" id="PF13920">
    <property type="entry name" value="zf-C3HC4_3"/>
    <property type="match status" value="1"/>
</dbReference>
<keyword evidence="2" id="KW-0175">Coiled coil</keyword>
<dbReference type="AlphaFoldDB" id="A0A4Q9N471"/>
<name>A0A4Q9N471_9APHY</name>
<organism evidence="5">
    <name type="scientific">Dichomitus squalens</name>
    <dbReference type="NCBI Taxonomy" id="114155"/>
    <lineage>
        <taxon>Eukaryota</taxon>
        <taxon>Fungi</taxon>
        <taxon>Dikarya</taxon>
        <taxon>Basidiomycota</taxon>
        <taxon>Agaricomycotina</taxon>
        <taxon>Agaricomycetes</taxon>
        <taxon>Polyporales</taxon>
        <taxon>Polyporaceae</taxon>
        <taxon>Dichomitus</taxon>
    </lineage>
</organism>
<dbReference type="PANTHER" id="PTHR10131:SF94">
    <property type="entry name" value="TNF RECEPTOR-ASSOCIATED FACTOR 4"/>
    <property type="match status" value="1"/>
</dbReference>
<dbReference type="PANTHER" id="PTHR10131">
    <property type="entry name" value="TNF RECEPTOR ASSOCIATED FACTOR"/>
    <property type="match status" value="1"/>
</dbReference>
<accession>A0A4Q9N471</accession>
<keyword evidence="1" id="KW-0863">Zinc-finger</keyword>
<dbReference type="PROSITE" id="PS50089">
    <property type="entry name" value="ZF_RING_2"/>
    <property type="match status" value="1"/>
</dbReference>
<dbReference type="InterPro" id="IPR013083">
    <property type="entry name" value="Znf_RING/FYVE/PHD"/>
</dbReference>
<gene>
    <name evidence="5" type="ORF">BD311DRAFT_651162</name>
</gene>
<reference evidence="5" key="1">
    <citation type="submission" date="2019-01" db="EMBL/GenBank/DDBJ databases">
        <title>Draft genome sequences of three monokaryotic isolates of the white-rot basidiomycete fungus Dichomitus squalens.</title>
        <authorList>
            <consortium name="DOE Joint Genome Institute"/>
            <person name="Lopez S.C."/>
            <person name="Andreopoulos B."/>
            <person name="Pangilinan J."/>
            <person name="Lipzen A."/>
            <person name="Riley R."/>
            <person name="Ahrendt S."/>
            <person name="Ng V."/>
            <person name="Barry K."/>
            <person name="Daum C."/>
            <person name="Grigoriev I.V."/>
            <person name="Hilden K.S."/>
            <person name="Makela M.R."/>
            <person name="de Vries R.P."/>
        </authorList>
    </citation>
    <scope>NUCLEOTIDE SEQUENCE [LARGE SCALE GENOMIC DNA]</scope>
    <source>
        <strain evidence="5">OM18370.1</strain>
    </source>
</reference>
<dbReference type="SUPFAM" id="SSF57850">
    <property type="entry name" value="RING/U-box"/>
    <property type="match status" value="1"/>
</dbReference>
<evidence type="ECO:0000256" key="2">
    <source>
        <dbReference type="SAM" id="Coils"/>
    </source>
</evidence>
<feature type="region of interest" description="Disordered" evidence="3">
    <location>
        <begin position="87"/>
        <end position="113"/>
    </location>
</feature>
<dbReference type="Gene3D" id="3.30.40.10">
    <property type="entry name" value="Zinc/RING finger domain, C3HC4 (zinc finger)"/>
    <property type="match status" value="1"/>
</dbReference>
<evidence type="ECO:0000256" key="3">
    <source>
        <dbReference type="SAM" id="MobiDB-lite"/>
    </source>
</evidence>
<dbReference type="GO" id="GO:0008270">
    <property type="term" value="F:zinc ion binding"/>
    <property type="evidence" value="ECO:0007669"/>
    <property type="project" value="UniProtKB-KW"/>
</dbReference>
<dbReference type="InterPro" id="IPR001841">
    <property type="entry name" value="Znf_RING"/>
</dbReference>
<dbReference type="Proteomes" id="UP000292957">
    <property type="component" value="Unassembled WGS sequence"/>
</dbReference>
<dbReference type="SMART" id="SM00184">
    <property type="entry name" value="RING"/>
    <property type="match status" value="1"/>
</dbReference>
<protein>
    <recommendedName>
        <fullName evidence="4">RING-type domain-containing protein</fullName>
    </recommendedName>
</protein>
<feature type="domain" description="RING-type" evidence="4">
    <location>
        <begin position="6"/>
        <end position="49"/>
    </location>
</feature>
<evidence type="ECO:0000259" key="4">
    <source>
        <dbReference type="PROSITE" id="PS50089"/>
    </source>
</evidence>
<sequence length="190" mass="20823">MDTLTCGICLDQLRLPVCTPCGHLCCEACLTSYLETSADAMNASCPTCRASFTIAIPDLRFVPKKYHTLIIPSIRRVFIADASDAAAAAPPSPSTSPSSRANHNPNPNPAANTNRDLRAQIAALTDKAAALERDKALLMDRCEAAIRARDAHAQGERDRRLEKERLEKELTELRRKYEGVKGKYRALKAS</sequence>
<keyword evidence="1" id="KW-0479">Metal-binding</keyword>
<dbReference type="EMBL" id="ML143389">
    <property type="protein sequence ID" value="TBU34022.1"/>
    <property type="molecule type" value="Genomic_DNA"/>
</dbReference>
<feature type="coiled-coil region" evidence="2">
    <location>
        <begin position="114"/>
        <end position="190"/>
    </location>
</feature>
<dbReference type="OrthoDB" id="6270329at2759"/>